<dbReference type="PROSITE" id="PS51257">
    <property type="entry name" value="PROKAR_LIPOPROTEIN"/>
    <property type="match status" value="1"/>
</dbReference>
<keyword evidence="6" id="KW-0676">Redox-active center</keyword>
<feature type="region of interest" description="Disordered" evidence="7">
    <location>
        <begin position="553"/>
        <end position="602"/>
    </location>
</feature>
<evidence type="ECO:0000256" key="6">
    <source>
        <dbReference type="ARBA" id="ARBA00023284"/>
    </source>
</evidence>
<feature type="domain" description="Rhodanese" evidence="8">
    <location>
        <begin position="467"/>
        <end position="555"/>
    </location>
</feature>
<dbReference type="SUPFAM" id="SSF64307">
    <property type="entry name" value="SirA-like"/>
    <property type="match status" value="1"/>
</dbReference>
<dbReference type="InterPro" id="IPR001763">
    <property type="entry name" value="Rhodanese-like_dom"/>
</dbReference>
<keyword evidence="3" id="KW-0285">Flavoprotein</keyword>
<reference evidence="9 10" key="1">
    <citation type="submission" date="2019-08" db="EMBL/GenBank/DDBJ databases">
        <title>In-depth cultivation of the pig gut microbiome towards novel bacterial diversity and tailored functional studies.</title>
        <authorList>
            <person name="Wylensek D."/>
            <person name="Hitch T.C.A."/>
            <person name="Clavel T."/>
        </authorList>
    </citation>
    <scope>NUCLEOTIDE SEQUENCE [LARGE SCALE GENOMIC DNA]</scope>
    <source>
        <strain evidence="9 10">WCA-MUC-591-APC-3H</strain>
    </source>
</reference>
<protein>
    <submittedName>
        <fullName evidence="9">Pyridine nucleotide-disulfide oxidoreductase</fullName>
    </submittedName>
</protein>
<gene>
    <name evidence="9" type="ORF">FYJ64_06010</name>
</gene>
<name>A0A6L5Y5U1_9FIRM</name>
<dbReference type="PROSITE" id="PS50206">
    <property type="entry name" value="RHODANESE_3"/>
    <property type="match status" value="1"/>
</dbReference>
<dbReference type="SUPFAM" id="SSF75169">
    <property type="entry name" value="DsrEFH-like"/>
    <property type="match status" value="1"/>
</dbReference>
<dbReference type="SUPFAM" id="SSF52821">
    <property type="entry name" value="Rhodanese/Cell cycle control phosphatase"/>
    <property type="match status" value="1"/>
</dbReference>
<dbReference type="InterPro" id="IPR036868">
    <property type="entry name" value="TusA-like_sf"/>
</dbReference>
<dbReference type="Pfam" id="PF00581">
    <property type="entry name" value="Rhodanese"/>
    <property type="match status" value="1"/>
</dbReference>
<evidence type="ECO:0000256" key="2">
    <source>
        <dbReference type="ARBA" id="ARBA00009130"/>
    </source>
</evidence>
<evidence type="ECO:0000256" key="7">
    <source>
        <dbReference type="SAM" id="MobiDB-lite"/>
    </source>
</evidence>
<keyword evidence="4" id="KW-0274">FAD</keyword>
<dbReference type="PRINTS" id="PR00411">
    <property type="entry name" value="PNDRDTASEI"/>
</dbReference>
<dbReference type="AlphaFoldDB" id="A0A6L5Y5U1"/>
<feature type="compositionally biased region" description="Polar residues" evidence="7">
    <location>
        <begin position="573"/>
        <end position="593"/>
    </location>
</feature>
<proteinExistence type="inferred from homology"/>
<dbReference type="SUPFAM" id="SSF55424">
    <property type="entry name" value="FAD/NAD-linked reductases, dimerisation (C-terminal) domain"/>
    <property type="match status" value="1"/>
</dbReference>
<sequence length="868" mass="93545">MMKTVIIGGVAAGAGCAARLRRLDESAEIVLLERGKYISYANCGLPYYIGGVIRSREALFVTKKETMESRFNVDVRTESEVLSIDREAKQVTVRNLRENREYRENYDKLVIATGSSPLRPPIPGVDSERIMTLWTVPDTDRIHAMVKEKGAKKAAVVGGGFIGLETAENLRHAGLEVTLIEAMDQVMAPLDREMAELLHEHLEENGVELRLSDGVDHFREEASRVAVYLKSGKCVEADMVILSIGVRPNGRIAGDAGLALNERGGIITDEFLRTEDPDIYAAGDVIEVTDIVSGEPAMVPLAGPANKMGRIVADNIAGGEEVYRGTQGSSVAKVFDLTAAVTGNGEKALQRRGWRKGREYETVLVAQNSHAGYYPGAVPMMLKLIFTKDGGKVLGAQIVGSRGVDKRIDTIGTAIRLGASVAELKALELAYAPPYSSAKDPVNMAAFAAENVIRGVMRFCDWNTPDTDSEAVLLDVREEAEVMAYEIPGAVNIPLGQLRSRLGELDPEKTYITFCAVGVRAYTGARILAQHGFDRVFVYPGGVRFYASTHRESADTDAADPGSSSAPADKGISSENADLGSSSESADTAGSRTDGTEFTDGTQTRAVRRVSLDCCGMQCPGPIMEVFNSMKELEDGDVLEVTASDPGFTKDIAAWCRKTGNTLISGGKEGEEYIACVRKGTTEVERTSCEPGSHPCECRESGENAAGISGSGPQGKTIIVFDGDMDKVLASFIIANGALAMGRPVTMFFTFWGLTALRRPEKKPVKKSFVEGMFGRMLPRGAGKLKLGRMNMGGMGTAMMKRVMKDKNIDSLEALMKKAMDMGVRIIACSMSMDVMGIRKEELIDGVEIGGVGTYLGEAEDSNVNLFI</sequence>
<dbReference type="InterPro" id="IPR016156">
    <property type="entry name" value="FAD/NAD-linked_Rdtase_dimer_sf"/>
</dbReference>
<comment type="caution">
    <text evidence="9">The sequence shown here is derived from an EMBL/GenBank/DDBJ whole genome shotgun (WGS) entry which is preliminary data.</text>
</comment>
<evidence type="ECO:0000313" key="10">
    <source>
        <dbReference type="Proteomes" id="UP000474676"/>
    </source>
</evidence>
<feature type="compositionally biased region" description="Low complexity" evidence="7">
    <location>
        <begin position="559"/>
        <end position="569"/>
    </location>
</feature>
<evidence type="ECO:0000313" key="9">
    <source>
        <dbReference type="EMBL" id="MST51868.1"/>
    </source>
</evidence>
<dbReference type="Pfam" id="PF07992">
    <property type="entry name" value="Pyr_redox_2"/>
    <property type="match status" value="1"/>
</dbReference>
<dbReference type="Gene3D" id="3.40.250.10">
    <property type="entry name" value="Rhodanese-like domain"/>
    <property type="match status" value="1"/>
</dbReference>
<dbReference type="Pfam" id="PF02852">
    <property type="entry name" value="Pyr_redox_dim"/>
    <property type="match status" value="1"/>
</dbReference>
<dbReference type="InterPro" id="IPR004099">
    <property type="entry name" value="Pyr_nucl-diS_OxRdtase_dimer"/>
</dbReference>
<dbReference type="InterPro" id="IPR023753">
    <property type="entry name" value="FAD/NAD-binding_dom"/>
</dbReference>
<dbReference type="Gene3D" id="3.40.1260.10">
    <property type="entry name" value="DsrEFH-like"/>
    <property type="match status" value="1"/>
</dbReference>
<dbReference type="InterPro" id="IPR036188">
    <property type="entry name" value="FAD/NAD-bd_sf"/>
</dbReference>
<evidence type="ECO:0000256" key="3">
    <source>
        <dbReference type="ARBA" id="ARBA00022630"/>
    </source>
</evidence>
<evidence type="ECO:0000256" key="1">
    <source>
        <dbReference type="ARBA" id="ARBA00001974"/>
    </source>
</evidence>
<dbReference type="SMART" id="SM00450">
    <property type="entry name" value="RHOD"/>
    <property type="match status" value="1"/>
</dbReference>
<dbReference type="PRINTS" id="PR00368">
    <property type="entry name" value="FADPNR"/>
</dbReference>
<comment type="similarity">
    <text evidence="2">Belongs to the class-III pyridine nucleotide-disulfide oxidoreductase family.</text>
</comment>
<dbReference type="PROSITE" id="PS01148">
    <property type="entry name" value="UPF0033"/>
    <property type="match status" value="1"/>
</dbReference>
<dbReference type="PANTHER" id="PTHR43429:SF1">
    <property type="entry name" value="NAD(P)H SULFUR OXIDOREDUCTASE (COA-DEPENDENT)"/>
    <property type="match status" value="1"/>
</dbReference>
<evidence type="ECO:0000256" key="5">
    <source>
        <dbReference type="ARBA" id="ARBA00023002"/>
    </source>
</evidence>
<dbReference type="InterPro" id="IPR001455">
    <property type="entry name" value="TusA-like"/>
</dbReference>
<dbReference type="InterPro" id="IPR050260">
    <property type="entry name" value="FAD-bd_OxRdtase"/>
</dbReference>
<keyword evidence="10" id="KW-1185">Reference proteome</keyword>
<accession>A0A6L5Y5U1</accession>
<dbReference type="InterPro" id="IPR027396">
    <property type="entry name" value="DsrEFH-like"/>
</dbReference>
<dbReference type="Proteomes" id="UP000474676">
    <property type="component" value="Unassembled WGS sequence"/>
</dbReference>
<dbReference type="Pfam" id="PF01206">
    <property type="entry name" value="TusA"/>
    <property type="match status" value="1"/>
</dbReference>
<dbReference type="SUPFAM" id="SSF51905">
    <property type="entry name" value="FAD/NAD(P)-binding domain"/>
    <property type="match status" value="1"/>
</dbReference>
<dbReference type="Gene3D" id="3.50.50.60">
    <property type="entry name" value="FAD/NAD(P)-binding domain"/>
    <property type="match status" value="2"/>
</dbReference>
<dbReference type="InterPro" id="IPR032836">
    <property type="entry name" value="DsrE2-like"/>
</dbReference>
<evidence type="ECO:0000256" key="4">
    <source>
        <dbReference type="ARBA" id="ARBA00022827"/>
    </source>
</evidence>
<dbReference type="PANTHER" id="PTHR43429">
    <property type="entry name" value="PYRIDINE NUCLEOTIDE-DISULFIDE OXIDOREDUCTASE DOMAIN-CONTAINING"/>
    <property type="match status" value="1"/>
</dbReference>
<dbReference type="EMBL" id="VUMZ01000004">
    <property type="protein sequence ID" value="MST51868.1"/>
    <property type="molecule type" value="Genomic_DNA"/>
</dbReference>
<keyword evidence="5" id="KW-0560">Oxidoreductase</keyword>
<dbReference type="GO" id="GO:0016491">
    <property type="term" value="F:oxidoreductase activity"/>
    <property type="evidence" value="ECO:0007669"/>
    <property type="project" value="UniProtKB-KW"/>
</dbReference>
<comment type="cofactor">
    <cofactor evidence="1">
        <name>FAD</name>
        <dbReference type="ChEBI" id="CHEBI:57692"/>
    </cofactor>
</comment>
<dbReference type="Gene3D" id="3.30.110.40">
    <property type="entry name" value="TusA-like domain"/>
    <property type="match status" value="1"/>
</dbReference>
<organism evidence="9 10">
    <name type="scientific">Hornefia butyriciproducens</name>
    <dbReference type="NCBI Taxonomy" id="2652293"/>
    <lineage>
        <taxon>Bacteria</taxon>
        <taxon>Bacillati</taxon>
        <taxon>Bacillota</taxon>
        <taxon>Clostridia</taxon>
        <taxon>Peptostreptococcales</taxon>
        <taxon>Anaerovoracaceae</taxon>
        <taxon>Hornefia</taxon>
    </lineage>
</organism>
<dbReference type="InterPro" id="IPR036873">
    <property type="entry name" value="Rhodanese-like_dom_sf"/>
</dbReference>
<dbReference type="Pfam" id="PF13686">
    <property type="entry name" value="DrsE_2"/>
    <property type="match status" value="1"/>
</dbReference>
<evidence type="ECO:0000259" key="8">
    <source>
        <dbReference type="PROSITE" id="PS50206"/>
    </source>
</evidence>